<gene>
    <name evidence="1" type="ORF">RS3R1_38480</name>
</gene>
<proteinExistence type="predicted"/>
<reference evidence="1" key="3">
    <citation type="journal article" date="2023" name="J. Biotechnol.">
        <title>Draft Genome Sequences of Endophytic Pseudomonas Strains, Isolated from the Interior of Brassicaceae Plants.</title>
        <authorList>
            <person name="Kaneko H."/>
            <person name="Furuya T."/>
        </authorList>
    </citation>
    <scope>NUCLEOTIDE SEQUENCE</scope>
    <source>
        <strain evidence="1">RS3R-1</strain>
    </source>
</reference>
<dbReference type="Proteomes" id="UP001145022">
    <property type="component" value="Unassembled WGS sequence"/>
</dbReference>
<evidence type="ECO:0000313" key="2">
    <source>
        <dbReference type="Proteomes" id="UP001145022"/>
    </source>
</evidence>
<dbReference type="EMBL" id="BSCQ01000043">
    <property type="protein sequence ID" value="GLH44760.1"/>
    <property type="molecule type" value="Genomic_DNA"/>
</dbReference>
<keyword evidence="2" id="KW-1185">Reference proteome</keyword>
<name>A0ABQ5PMR5_9PSED</name>
<accession>A0ABQ5PMR5</accession>
<organism evidence="1 2">
    <name type="scientific">Pseudomonas atacamensis</name>
    <dbReference type="NCBI Taxonomy" id="2565368"/>
    <lineage>
        <taxon>Bacteria</taxon>
        <taxon>Pseudomonadati</taxon>
        <taxon>Pseudomonadota</taxon>
        <taxon>Gammaproteobacteria</taxon>
        <taxon>Pseudomonadales</taxon>
        <taxon>Pseudomonadaceae</taxon>
        <taxon>Pseudomonas</taxon>
    </lineage>
</organism>
<sequence length="77" mass="8832">MWFANPEFNSDFHVGVPRLNNSVSPLSLWERARVRVAIWSVFKAVSEFAEPSHKVFRLSVGRAISSLFPSLRISDRE</sequence>
<comment type="caution">
    <text evidence="1">The sequence shown here is derived from an EMBL/GenBank/DDBJ whole genome shotgun (WGS) entry which is preliminary data.</text>
</comment>
<reference evidence="1" key="1">
    <citation type="journal article" date="2021" name="Sci. Rep.">
        <title>An efficient direct screening system for microorganisms that activate plant immune responses based on plant-microbe interactions using cultured plant cells.</title>
        <authorList>
            <person name="Kurokawa M."/>
            <person name="Nakano M."/>
            <person name="Kitahata N."/>
            <person name="Kuchitsu K."/>
            <person name="Furuya T."/>
        </authorList>
    </citation>
    <scope>NUCLEOTIDE SEQUENCE</scope>
    <source>
        <strain evidence="1">RS3R-1</strain>
    </source>
</reference>
<protein>
    <submittedName>
        <fullName evidence="1">Uncharacterized protein</fullName>
    </submittedName>
</protein>
<evidence type="ECO:0000313" key="1">
    <source>
        <dbReference type="EMBL" id="GLH44760.1"/>
    </source>
</evidence>
<reference evidence="1" key="2">
    <citation type="submission" date="2022-11" db="EMBL/GenBank/DDBJ databases">
        <title>Draft genome sequencing of Pseudomonas atacamensis RS3R1.</title>
        <authorList>
            <person name="Furuya T."/>
            <person name="Kaneko H."/>
        </authorList>
    </citation>
    <scope>NUCLEOTIDE SEQUENCE</scope>
    <source>
        <strain evidence="1">RS3R-1</strain>
    </source>
</reference>